<keyword evidence="1" id="KW-0805">Transcription regulation</keyword>
<keyword evidence="3" id="KW-0804">Transcription</keyword>
<name>A0A919C8U7_9ACTN</name>
<evidence type="ECO:0000259" key="4">
    <source>
        <dbReference type="PROSITE" id="PS01124"/>
    </source>
</evidence>
<dbReference type="Proteomes" id="UP000638353">
    <property type="component" value="Unassembled WGS sequence"/>
</dbReference>
<evidence type="ECO:0000256" key="1">
    <source>
        <dbReference type="ARBA" id="ARBA00023015"/>
    </source>
</evidence>
<dbReference type="Pfam" id="PF12833">
    <property type="entry name" value="HTH_18"/>
    <property type="match status" value="1"/>
</dbReference>
<evidence type="ECO:0000313" key="5">
    <source>
        <dbReference type="EMBL" id="GHC86582.1"/>
    </source>
</evidence>
<feature type="domain" description="HTH araC/xylS-type" evidence="4">
    <location>
        <begin position="139"/>
        <end position="236"/>
    </location>
</feature>
<evidence type="ECO:0000256" key="2">
    <source>
        <dbReference type="ARBA" id="ARBA00023125"/>
    </source>
</evidence>
<dbReference type="AlphaFoldDB" id="A0A919C8U7"/>
<evidence type="ECO:0000256" key="3">
    <source>
        <dbReference type="ARBA" id="ARBA00023163"/>
    </source>
</evidence>
<dbReference type="SMART" id="SM00342">
    <property type="entry name" value="HTH_ARAC"/>
    <property type="match status" value="1"/>
</dbReference>
<dbReference type="InterPro" id="IPR046532">
    <property type="entry name" value="DUF6597"/>
</dbReference>
<dbReference type="Pfam" id="PF20240">
    <property type="entry name" value="DUF6597"/>
    <property type="match status" value="1"/>
</dbReference>
<dbReference type="RefSeq" id="WP_189822947.1">
    <property type="nucleotide sequence ID" value="NZ_BMVC01000003.1"/>
</dbReference>
<dbReference type="PANTHER" id="PTHR46796:SF15">
    <property type="entry name" value="BLL1074 PROTEIN"/>
    <property type="match status" value="1"/>
</dbReference>
<accession>A0A919C8U7</accession>
<dbReference type="InterPro" id="IPR018060">
    <property type="entry name" value="HTH_AraC"/>
</dbReference>
<keyword evidence="2" id="KW-0238">DNA-binding</keyword>
<organism evidence="5 6">
    <name type="scientific">Streptomyces finlayi</name>
    <dbReference type="NCBI Taxonomy" id="67296"/>
    <lineage>
        <taxon>Bacteria</taxon>
        <taxon>Bacillati</taxon>
        <taxon>Actinomycetota</taxon>
        <taxon>Actinomycetes</taxon>
        <taxon>Kitasatosporales</taxon>
        <taxon>Streptomycetaceae</taxon>
        <taxon>Streptomyces</taxon>
    </lineage>
</organism>
<dbReference type="EMBL" id="BMVC01000003">
    <property type="protein sequence ID" value="GHC86582.1"/>
    <property type="molecule type" value="Genomic_DNA"/>
</dbReference>
<dbReference type="PANTHER" id="PTHR46796">
    <property type="entry name" value="HTH-TYPE TRANSCRIPTIONAL ACTIVATOR RHAS-RELATED"/>
    <property type="match status" value="1"/>
</dbReference>
<protein>
    <submittedName>
        <fullName evidence="5">AraC family transcriptional regulator</fullName>
    </submittedName>
</protein>
<dbReference type="InterPro" id="IPR050204">
    <property type="entry name" value="AraC_XylS_family_regulators"/>
</dbReference>
<gene>
    <name evidence="5" type="ORF">GCM10010334_17730</name>
</gene>
<proteinExistence type="predicted"/>
<reference evidence="5" key="1">
    <citation type="journal article" date="2014" name="Int. J. Syst. Evol. Microbiol.">
        <title>Complete genome sequence of Corynebacterium casei LMG S-19264T (=DSM 44701T), isolated from a smear-ripened cheese.</title>
        <authorList>
            <consortium name="US DOE Joint Genome Institute (JGI-PGF)"/>
            <person name="Walter F."/>
            <person name="Albersmeier A."/>
            <person name="Kalinowski J."/>
            <person name="Ruckert C."/>
        </authorList>
    </citation>
    <scope>NUCLEOTIDE SEQUENCE</scope>
    <source>
        <strain evidence="5">JCM 4637</strain>
    </source>
</reference>
<dbReference type="GO" id="GO:0043565">
    <property type="term" value="F:sequence-specific DNA binding"/>
    <property type="evidence" value="ECO:0007669"/>
    <property type="project" value="InterPro"/>
</dbReference>
<dbReference type="Gene3D" id="1.10.10.60">
    <property type="entry name" value="Homeodomain-like"/>
    <property type="match status" value="1"/>
</dbReference>
<evidence type="ECO:0000313" key="6">
    <source>
        <dbReference type="Proteomes" id="UP000638353"/>
    </source>
</evidence>
<dbReference type="GO" id="GO:0003700">
    <property type="term" value="F:DNA-binding transcription factor activity"/>
    <property type="evidence" value="ECO:0007669"/>
    <property type="project" value="InterPro"/>
</dbReference>
<comment type="caution">
    <text evidence="5">The sequence shown here is derived from an EMBL/GenBank/DDBJ whole genome shotgun (WGS) entry which is preliminary data.</text>
</comment>
<reference evidence="5" key="2">
    <citation type="submission" date="2020-09" db="EMBL/GenBank/DDBJ databases">
        <authorList>
            <person name="Sun Q."/>
            <person name="Ohkuma M."/>
        </authorList>
    </citation>
    <scope>NUCLEOTIDE SEQUENCE</scope>
    <source>
        <strain evidence="5">JCM 4637</strain>
    </source>
</reference>
<sequence length="260" mass="27084">MPGTYRERPSLLDGAVLWRREADPAPAPDAAAYPVLPDGCMDLVLLDGRLIVAGPDTRAHGTSDSPGGRFAGIRFAPGTGAAFLGVPAHALRDLRVPLDEVWAKGVAREASGRIAEAADPLLALEEFALRRAADAGPWDPVIRAVAAGLEAGATVGAAADAVGLGARQLHRRSLDAFGYGPKTLARVLRLQRALGLVREGTPFAEAAYRSGCADQAHLAREARELAGMTLRAYTALMAARYARSSAKIDTPSPSGSSTTA</sequence>
<dbReference type="PROSITE" id="PS01124">
    <property type="entry name" value="HTH_ARAC_FAMILY_2"/>
    <property type="match status" value="1"/>
</dbReference>